<protein>
    <submittedName>
        <fullName evidence="2">Transcription factor 25</fullName>
    </submittedName>
</protein>
<name>A0A2R5GCM9_9STRA</name>
<dbReference type="InParanoid" id="A0A2R5GCM9"/>
<dbReference type="EMBL" id="BEYU01000047">
    <property type="protein sequence ID" value="GBG28737.1"/>
    <property type="molecule type" value="Genomic_DNA"/>
</dbReference>
<dbReference type="PANTHER" id="PTHR22684:SF0">
    <property type="entry name" value="RIBOSOME QUALITY CONTROL COMPLEX SUBUNIT TCF25"/>
    <property type="match status" value="1"/>
</dbReference>
<dbReference type="InterPro" id="IPR006994">
    <property type="entry name" value="TCF25/Rqc1"/>
</dbReference>
<evidence type="ECO:0000313" key="3">
    <source>
        <dbReference type="Proteomes" id="UP000241890"/>
    </source>
</evidence>
<dbReference type="OrthoDB" id="205993at2759"/>
<feature type="region of interest" description="Disordered" evidence="1">
    <location>
        <begin position="1"/>
        <end position="123"/>
    </location>
</feature>
<feature type="compositionally biased region" description="Basic and acidic residues" evidence="1">
    <location>
        <begin position="8"/>
        <end position="27"/>
    </location>
</feature>
<dbReference type="AlphaFoldDB" id="A0A2R5GCM9"/>
<feature type="compositionally biased region" description="Acidic residues" evidence="1">
    <location>
        <begin position="28"/>
        <end position="46"/>
    </location>
</feature>
<sequence>MSARQRKRLLELERQRAREAEAAKNDGDFNEEDEDEDDDDEEEESDGGAVKSSGFAFLASDSDSGSDSDSDSDAEKDAEAEPKKTTPPSPSPSPPPPPPPSTTNSKKKGKKTKDDKKKGEDEDDALEAAIAQAKAEAAAQAAKTKASGGMTNKLAALLAVRNVRELNPDYEMRQKLGKFGAAAGPEPSVGAGAGVGRGGAAARMKKPHRAIFCNMNPDETFMVPTYASGHGGAHMIRIDEDPDGSSVFSFEVSSSYRAAHQEFEVCQASMDANRIVVFLQHHPWHVPALLQMYEVYLQTSQLETAEMMLRCALYTLESWLHPRFPELLQEGRCRLRGGGDNFDAASANLNATFERALFKSMLLSSRRGCHMSAFSLAKTMYNLDPKADRRFALLAVDLLAVRANQLDFVISFFDECSTARALPGIWYSRALALFRLGQEAKARKAAVEALGRFPGALVEIIGTLRAADPNNSIGTDPMVHSALEKCTAAHRASGSSQAEEKLYAFIARMGVDVFKSPIGNGNQASAATWFAFQATSADFGAADDPDALASDAMVRERYAQVRFGEFADEVGVVNVVDDGQEMAGADGADAADVGDFADAAPGFGFVEGENGEIAMAGDPPAQGADDGESLWQRMLAMFIPGRNAEGTDSENLDVD</sequence>
<accession>A0A2R5GCM9</accession>
<gene>
    <name evidence="2" type="ORF">FCC1311_049582</name>
</gene>
<organism evidence="2 3">
    <name type="scientific">Hondaea fermentalgiana</name>
    <dbReference type="NCBI Taxonomy" id="2315210"/>
    <lineage>
        <taxon>Eukaryota</taxon>
        <taxon>Sar</taxon>
        <taxon>Stramenopiles</taxon>
        <taxon>Bigyra</taxon>
        <taxon>Labyrinthulomycetes</taxon>
        <taxon>Thraustochytrida</taxon>
        <taxon>Thraustochytriidae</taxon>
        <taxon>Hondaea</taxon>
    </lineage>
</organism>
<dbReference type="GO" id="GO:1990112">
    <property type="term" value="C:RQC complex"/>
    <property type="evidence" value="ECO:0007669"/>
    <property type="project" value="TreeGrafter"/>
</dbReference>
<feature type="compositionally biased region" description="Pro residues" evidence="1">
    <location>
        <begin position="85"/>
        <end position="101"/>
    </location>
</feature>
<evidence type="ECO:0000256" key="1">
    <source>
        <dbReference type="SAM" id="MobiDB-lite"/>
    </source>
</evidence>
<dbReference type="PANTHER" id="PTHR22684">
    <property type="entry name" value="NULP1-RELATED"/>
    <property type="match status" value="1"/>
</dbReference>
<proteinExistence type="predicted"/>
<keyword evidence="3" id="KW-1185">Reference proteome</keyword>
<feature type="compositionally biased region" description="Basic and acidic residues" evidence="1">
    <location>
        <begin position="73"/>
        <end position="84"/>
    </location>
</feature>
<evidence type="ECO:0000313" key="2">
    <source>
        <dbReference type="EMBL" id="GBG28737.1"/>
    </source>
</evidence>
<reference evidence="2 3" key="1">
    <citation type="submission" date="2017-12" db="EMBL/GenBank/DDBJ databases">
        <title>Sequencing, de novo assembly and annotation of complete genome of a new Thraustochytrid species, strain FCC1311.</title>
        <authorList>
            <person name="Sedici K."/>
            <person name="Godart F."/>
            <person name="Aiese Cigliano R."/>
            <person name="Sanseverino W."/>
            <person name="Barakat M."/>
            <person name="Ortet P."/>
            <person name="Marechal E."/>
            <person name="Cagnac O."/>
            <person name="Amato A."/>
        </authorList>
    </citation>
    <scope>NUCLEOTIDE SEQUENCE [LARGE SCALE GENOMIC DNA]</scope>
</reference>
<comment type="caution">
    <text evidence="2">The sequence shown here is derived from an EMBL/GenBank/DDBJ whole genome shotgun (WGS) entry which is preliminary data.</text>
</comment>
<dbReference type="Proteomes" id="UP000241890">
    <property type="component" value="Unassembled WGS sequence"/>
</dbReference>
<dbReference type="Pfam" id="PF04910">
    <property type="entry name" value="Tcf25"/>
    <property type="match status" value="1"/>
</dbReference>